<keyword evidence="2" id="KW-1185">Reference proteome</keyword>
<evidence type="ECO:0000313" key="1">
    <source>
        <dbReference type="EMBL" id="SDG38011.1"/>
    </source>
</evidence>
<dbReference type="AlphaFoldDB" id="A0A1G7TRW0"/>
<dbReference type="EMBL" id="FNBH01000004">
    <property type="protein sequence ID" value="SDG38011.1"/>
    <property type="molecule type" value="Genomic_DNA"/>
</dbReference>
<gene>
    <name evidence="1" type="ORF">SAMN05421825_3201</name>
</gene>
<dbReference type="STRING" id="454006.SAMN05421825_3201"/>
<reference evidence="2" key="1">
    <citation type="submission" date="2016-10" db="EMBL/GenBank/DDBJ databases">
        <authorList>
            <person name="Varghese N."/>
            <person name="Submissions S."/>
        </authorList>
    </citation>
    <scope>NUCLEOTIDE SEQUENCE [LARGE SCALE GENOMIC DNA]</scope>
    <source>
        <strain evidence="2">DSM 19684</strain>
    </source>
</reference>
<proteinExistence type="predicted"/>
<accession>A0A1G7TRW0</accession>
<organism evidence="1 2">
    <name type="scientific">Epilithonimonas hungarica</name>
    <dbReference type="NCBI Taxonomy" id="454006"/>
    <lineage>
        <taxon>Bacteria</taxon>
        <taxon>Pseudomonadati</taxon>
        <taxon>Bacteroidota</taxon>
        <taxon>Flavobacteriia</taxon>
        <taxon>Flavobacteriales</taxon>
        <taxon>Weeksellaceae</taxon>
        <taxon>Chryseobacterium group</taxon>
        <taxon>Epilithonimonas</taxon>
    </lineage>
</organism>
<protein>
    <submittedName>
        <fullName evidence="1">Uncharacterized protein</fullName>
    </submittedName>
</protein>
<evidence type="ECO:0000313" key="2">
    <source>
        <dbReference type="Proteomes" id="UP000199203"/>
    </source>
</evidence>
<dbReference type="Proteomes" id="UP000199203">
    <property type="component" value="Unassembled WGS sequence"/>
</dbReference>
<sequence>MMVISDSDEMLEYIANRKYVEDRRITGKF</sequence>
<name>A0A1G7TRW0_9FLAO</name>